<comment type="similarity">
    <text evidence="2">Belongs to the ustYa family.</text>
</comment>
<dbReference type="PANTHER" id="PTHR33365:SF4">
    <property type="entry name" value="CYCLOCHLOROTINE BIOSYNTHESIS PROTEIN O"/>
    <property type="match status" value="1"/>
</dbReference>
<reference evidence="5 6" key="1">
    <citation type="submission" date="2019-04" db="EMBL/GenBank/DDBJ databases">
        <title>High contiguity whole genome sequence and gene annotation resource for two Venturia nashicola isolates.</title>
        <authorList>
            <person name="Prokchorchik M."/>
            <person name="Won K."/>
            <person name="Lee Y."/>
            <person name="Choi E.D."/>
            <person name="Segonzac C."/>
            <person name="Sohn K.H."/>
        </authorList>
    </citation>
    <scope>NUCLEOTIDE SEQUENCE [LARGE SCALE GENOMIC DNA]</scope>
    <source>
        <strain evidence="5 6">PRI2</strain>
    </source>
</reference>
<name>A0A4Z1P8Z4_9PEZI</name>
<keyword evidence="4" id="KW-0472">Membrane</keyword>
<dbReference type="OrthoDB" id="3687641at2759"/>
<dbReference type="InterPro" id="IPR021765">
    <property type="entry name" value="UstYa-like"/>
</dbReference>
<gene>
    <name evidence="5" type="ORF">E6O75_ATG05776</name>
</gene>
<evidence type="ECO:0000256" key="1">
    <source>
        <dbReference type="ARBA" id="ARBA00004685"/>
    </source>
</evidence>
<comment type="pathway">
    <text evidence="1">Mycotoxin biosynthesis.</text>
</comment>
<sequence>MASQRYSRDSSSRDSQEGLIAPELPEHFASYESKVGINYFWRFCLILNFLLLLGNVVFTVRRFGYHVERCSAAKNADYTALKNLIKHESQYFNLTFGDHSPYTKPFSPEVDALWDEISAPPGKVGFVAVEKEELERMNVSSIAISDGRGRYLATIDVFHQLHCLKMLYMAATHQKIPGGEKEDVWADHIAHCTDSIRLSLQCSADASLLTFKWVKNFANPIPDFRSYHTCRNFDDILDYAKENMVDVDRKDLWIHPIYGSLDQNFSHSDNRPKPGTADFLPHPA</sequence>
<dbReference type="Pfam" id="PF11807">
    <property type="entry name" value="UstYa"/>
    <property type="match status" value="1"/>
</dbReference>
<feature type="transmembrane region" description="Helical" evidence="4">
    <location>
        <begin position="39"/>
        <end position="60"/>
    </location>
</feature>
<proteinExistence type="inferred from homology"/>
<dbReference type="GO" id="GO:0043386">
    <property type="term" value="P:mycotoxin biosynthetic process"/>
    <property type="evidence" value="ECO:0007669"/>
    <property type="project" value="InterPro"/>
</dbReference>
<accession>A0A4Z1P8Z4</accession>
<keyword evidence="4" id="KW-1133">Transmembrane helix</keyword>
<evidence type="ECO:0000313" key="5">
    <source>
        <dbReference type="EMBL" id="TID21011.1"/>
    </source>
</evidence>
<keyword evidence="4" id="KW-0812">Transmembrane</keyword>
<dbReference type="STRING" id="86259.A0A4Z1P8Z4"/>
<organism evidence="5 6">
    <name type="scientific">Venturia nashicola</name>
    <dbReference type="NCBI Taxonomy" id="86259"/>
    <lineage>
        <taxon>Eukaryota</taxon>
        <taxon>Fungi</taxon>
        <taxon>Dikarya</taxon>
        <taxon>Ascomycota</taxon>
        <taxon>Pezizomycotina</taxon>
        <taxon>Dothideomycetes</taxon>
        <taxon>Pleosporomycetidae</taxon>
        <taxon>Venturiales</taxon>
        <taxon>Venturiaceae</taxon>
        <taxon>Venturia</taxon>
    </lineage>
</organism>
<comment type="caution">
    <text evidence="5">The sequence shown here is derived from an EMBL/GenBank/DDBJ whole genome shotgun (WGS) entry which is preliminary data.</text>
</comment>
<evidence type="ECO:0000313" key="6">
    <source>
        <dbReference type="Proteomes" id="UP000298493"/>
    </source>
</evidence>
<evidence type="ECO:0008006" key="7">
    <source>
        <dbReference type="Google" id="ProtNLM"/>
    </source>
</evidence>
<keyword evidence="6" id="KW-1185">Reference proteome</keyword>
<dbReference type="AlphaFoldDB" id="A0A4Z1P8Z4"/>
<evidence type="ECO:0000256" key="3">
    <source>
        <dbReference type="SAM" id="MobiDB-lite"/>
    </source>
</evidence>
<protein>
    <recommendedName>
        <fullName evidence="7">Tat pathway signal sequence</fullName>
    </recommendedName>
</protein>
<evidence type="ECO:0000256" key="4">
    <source>
        <dbReference type="SAM" id="Phobius"/>
    </source>
</evidence>
<evidence type="ECO:0000256" key="2">
    <source>
        <dbReference type="ARBA" id="ARBA00035112"/>
    </source>
</evidence>
<dbReference type="EMBL" id="SNSC02000010">
    <property type="protein sequence ID" value="TID21011.1"/>
    <property type="molecule type" value="Genomic_DNA"/>
</dbReference>
<dbReference type="PANTHER" id="PTHR33365">
    <property type="entry name" value="YALI0B05434P"/>
    <property type="match status" value="1"/>
</dbReference>
<feature type="region of interest" description="Disordered" evidence="3">
    <location>
        <begin position="265"/>
        <end position="284"/>
    </location>
</feature>
<dbReference type="Proteomes" id="UP000298493">
    <property type="component" value="Unassembled WGS sequence"/>
</dbReference>